<keyword evidence="1" id="KW-0812">Transmembrane</keyword>
<dbReference type="PANTHER" id="PTHR34953:SF1">
    <property type="entry name" value="ALPHA_BETA HYDROLASE RELATED PROTEIN"/>
    <property type="match status" value="1"/>
</dbReference>
<dbReference type="ExpressionAtlas" id="A0A178WII6">
    <property type="expression patterns" value="baseline and differential"/>
</dbReference>
<reference evidence="3" key="1">
    <citation type="journal article" date="2016" name="Proc. Natl. Acad. Sci. U.S.A.">
        <title>Chromosome-level assembly of Arabidopsis thaliana Ler reveals the extent of translocation and inversion polymorphisms.</title>
        <authorList>
            <person name="Zapata L."/>
            <person name="Ding J."/>
            <person name="Willing E.M."/>
            <person name="Hartwig B."/>
            <person name="Bezdan D."/>
            <person name="Jiao W.B."/>
            <person name="Patel V."/>
            <person name="Velikkakam James G."/>
            <person name="Koornneef M."/>
            <person name="Ossowski S."/>
            <person name="Schneeberger K."/>
        </authorList>
    </citation>
    <scope>NUCLEOTIDE SEQUENCE [LARGE SCALE GENOMIC DNA]</scope>
    <source>
        <strain evidence="3">cv. Landsberg erecta</strain>
    </source>
</reference>
<dbReference type="PANTHER" id="PTHR34953">
    <property type="entry name" value="ALPHA/BETA HYDROLASE RELATED PROTEIN"/>
    <property type="match status" value="1"/>
</dbReference>
<evidence type="ECO:0008006" key="4">
    <source>
        <dbReference type="Google" id="ProtNLM"/>
    </source>
</evidence>
<sequence length="111" mass="12377">MAKSWFLVEKARRCLRTVFFMVAMLASLLVSSLPLLVAIGDVLVPSFLLSSFTCVTCYGAKEHLRRYGFKRSLTDIPIVSVVRSFLVICKVISLLFSCSCLGNCLIFMNLS</sequence>
<evidence type="ECO:0000313" key="2">
    <source>
        <dbReference type="EMBL" id="OAP18170.1"/>
    </source>
</evidence>
<organism evidence="2 3">
    <name type="scientific">Arabidopsis thaliana</name>
    <name type="common">Mouse-ear cress</name>
    <dbReference type="NCBI Taxonomy" id="3702"/>
    <lineage>
        <taxon>Eukaryota</taxon>
        <taxon>Viridiplantae</taxon>
        <taxon>Streptophyta</taxon>
        <taxon>Embryophyta</taxon>
        <taxon>Tracheophyta</taxon>
        <taxon>Spermatophyta</taxon>
        <taxon>Magnoliopsida</taxon>
        <taxon>eudicotyledons</taxon>
        <taxon>Gunneridae</taxon>
        <taxon>Pentapetalae</taxon>
        <taxon>rosids</taxon>
        <taxon>malvids</taxon>
        <taxon>Brassicales</taxon>
        <taxon>Brassicaceae</taxon>
        <taxon>Camelineae</taxon>
        <taxon>Arabidopsis</taxon>
    </lineage>
</organism>
<keyword evidence="1" id="KW-1133">Transmembrane helix</keyword>
<dbReference type="AlphaFoldDB" id="A0A178WII6"/>
<keyword evidence="1" id="KW-0472">Membrane</keyword>
<proteinExistence type="predicted"/>
<evidence type="ECO:0000256" key="1">
    <source>
        <dbReference type="SAM" id="Phobius"/>
    </source>
</evidence>
<accession>A0A178WII6</accession>
<dbReference type="EMBL" id="LUHQ01000001">
    <property type="protein sequence ID" value="OAP18170.1"/>
    <property type="molecule type" value="Genomic_DNA"/>
</dbReference>
<comment type="caution">
    <text evidence="2">The sequence shown here is derived from an EMBL/GenBank/DDBJ whole genome shotgun (WGS) entry which is preliminary data.</text>
</comment>
<protein>
    <recommendedName>
        <fullName evidence="4">Transmembrane protein</fullName>
    </recommendedName>
</protein>
<gene>
    <name evidence="2" type="ordered locus">AXX17_At1g16280</name>
</gene>
<feature type="transmembrane region" description="Helical" evidence="1">
    <location>
        <begin position="81"/>
        <end position="108"/>
    </location>
</feature>
<feature type="transmembrane region" description="Helical" evidence="1">
    <location>
        <begin position="18"/>
        <end position="36"/>
    </location>
</feature>
<evidence type="ECO:0000313" key="3">
    <source>
        <dbReference type="Proteomes" id="UP000078284"/>
    </source>
</evidence>
<name>A0A178WII6_ARATH</name>
<dbReference type="Proteomes" id="UP000078284">
    <property type="component" value="Chromosome 1"/>
</dbReference>